<evidence type="ECO:0008006" key="4">
    <source>
        <dbReference type="Google" id="ProtNLM"/>
    </source>
</evidence>
<dbReference type="EMBL" id="JBHLVO010000046">
    <property type="protein sequence ID" value="MFC0274797.1"/>
    <property type="molecule type" value="Genomic_DNA"/>
</dbReference>
<dbReference type="RefSeq" id="WP_378939400.1">
    <property type="nucleotide sequence ID" value="NZ_JBHLVO010000046.1"/>
</dbReference>
<dbReference type="Proteomes" id="UP001589854">
    <property type="component" value="Unassembled WGS sequence"/>
</dbReference>
<proteinExistence type="predicted"/>
<keyword evidence="1" id="KW-0812">Transmembrane</keyword>
<gene>
    <name evidence="2" type="ORF">ACFFIX_26150</name>
</gene>
<evidence type="ECO:0000256" key="1">
    <source>
        <dbReference type="SAM" id="Phobius"/>
    </source>
</evidence>
<keyword evidence="3" id="KW-1185">Reference proteome</keyword>
<name>A0ABV6GPL2_9BACI</name>
<evidence type="ECO:0000313" key="3">
    <source>
        <dbReference type="Proteomes" id="UP001589854"/>
    </source>
</evidence>
<keyword evidence="1" id="KW-1133">Transmembrane helix</keyword>
<evidence type="ECO:0000313" key="2">
    <source>
        <dbReference type="EMBL" id="MFC0274797.1"/>
    </source>
</evidence>
<organism evidence="2 3">
    <name type="scientific">Metabacillus herbersteinensis</name>
    <dbReference type="NCBI Taxonomy" id="283816"/>
    <lineage>
        <taxon>Bacteria</taxon>
        <taxon>Bacillati</taxon>
        <taxon>Bacillota</taxon>
        <taxon>Bacilli</taxon>
        <taxon>Bacillales</taxon>
        <taxon>Bacillaceae</taxon>
        <taxon>Metabacillus</taxon>
    </lineage>
</organism>
<feature type="transmembrane region" description="Helical" evidence="1">
    <location>
        <begin position="6"/>
        <end position="25"/>
    </location>
</feature>
<protein>
    <recommendedName>
        <fullName evidence="4">CcmD family protein</fullName>
    </recommendedName>
</protein>
<sequence>MSLGFGIFLWIVGLVLFYIIIETAVRRGIDSSKLGERIEKIEETINKNNSPK</sequence>
<reference evidence="2 3" key="1">
    <citation type="submission" date="2024-09" db="EMBL/GenBank/DDBJ databases">
        <authorList>
            <person name="Sun Q."/>
            <person name="Mori K."/>
        </authorList>
    </citation>
    <scope>NUCLEOTIDE SEQUENCE [LARGE SCALE GENOMIC DNA]</scope>
    <source>
        <strain evidence="2 3">CCM 7228</strain>
    </source>
</reference>
<accession>A0ABV6GPL2</accession>
<comment type="caution">
    <text evidence="2">The sequence shown here is derived from an EMBL/GenBank/DDBJ whole genome shotgun (WGS) entry which is preliminary data.</text>
</comment>
<keyword evidence="1" id="KW-0472">Membrane</keyword>